<feature type="region of interest" description="Disordered" evidence="1">
    <location>
        <begin position="356"/>
        <end position="385"/>
    </location>
</feature>
<keyword evidence="2" id="KW-0812">Transmembrane</keyword>
<feature type="chain" id="PRO_5040786576" description="DUF916 domain-containing protein" evidence="3">
    <location>
        <begin position="32"/>
        <end position="385"/>
    </location>
</feature>
<gene>
    <name evidence="4" type="ORF">Nans01_47950</name>
</gene>
<evidence type="ECO:0000256" key="3">
    <source>
        <dbReference type="SAM" id="SignalP"/>
    </source>
</evidence>
<keyword evidence="2" id="KW-1133">Transmembrane helix</keyword>
<reference evidence="4" key="1">
    <citation type="submission" date="2023-02" db="EMBL/GenBank/DDBJ databases">
        <title>Nocardiopsis ansamitocini NBRC 112285.</title>
        <authorList>
            <person name="Ichikawa N."/>
            <person name="Sato H."/>
            <person name="Tonouchi N."/>
        </authorList>
    </citation>
    <scope>NUCLEOTIDE SEQUENCE</scope>
    <source>
        <strain evidence="4">NBRC 112285</strain>
    </source>
</reference>
<evidence type="ECO:0000256" key="2">
    <source>
        <dbReference type="SAM" id="Phobius"/>
    </source>
</evidence>
<evidence type="ECO:0000313" key="4">
    <source>
        <dbReference type="EMBL" id="GLU50444.1"/>
    </source>
</evidence>
<evidence type="ECO:0000313" key="5">
    <source>
        <dbReference type="Proteomes" id="UP001165092"/>
    </source>
</evidence>
<protein>
    <recommendedName>
        <fullName evidence="6">DUF916 domain-containing protein</fullName>
    </recommendedName>
</protein>
<dbReference type="Proteomes" id="UP001165092">
    <property type="component" value="Unassembled WGS sequence"/>
</dbReference>
<name>A0A9W6PA53_9ACTN</name>
<evidence type="ECO:0000256" key="1">
    <source>
        <dbReference type="SAM" id="MobiDB-lite"/>
    </source>
</evidence>
<keyword evidence="2" id="KW-0472">Membrane</keyword>
<keyword evidence="3" id="KW-0732">Signal</keyword>
<sequence>MSAHRPTRYARLGAVGSLSLALLAIAPPADADPLPSPSPSPNGEARGPEYDQSFRWSVAPSNEDGETGRSYFVYDVIPGQVIEDWAAVTNYGTDPMTFAVYGADAFNTPDGSFALDAADQEPDEAGTWLEFTSDDATLTVEPGATELVPFTMTVPDNAEPGDHAAGVVTSITQDAVNDQGQLVQVDRRIAARVYLRVDGPVRAGLQVEAVFVDYGHTWWNPFAAGEATIRYQVRNAGNLRLAADGAVQAKAPFGIALGEAVEGEIPEMLPGTSYEYVQTIPDLYPVFLLTGEVTATPKAAPQATDLADTTPVVRSASTWAVPWVLVAAAALLLGVLAVQRRLRKKRMRAAIDKAVARATAQQGAEKPPGIHEESAATPADPGKDA</sequence>
<feature type="signal peptide" evidence="3">
    <location>
        <begin position="1"/>
        <end position="31"/>
    </location>
</feature>
<accession>A0A9W6PA53</accession>
<evidence type="ECO:0008006" key="6">
    <source>
        <dbReference type="Google" id="ProtNLM"/>
    </source>
</evidence>
<proteinExistence type="predicted"/>
<dbReference type="EMBL" id="BSQG01000014">
    <property type="protein sequence ID" value="GLU50444.1"/>
    <property type="molecule type" value="Genomic_DNA"/>
</dbReference>
<keyword evidence="5" id="KW-1185">Reference proteome</keyword>
<organism evidence="4 5">
    <name type="scientific">Nocardiopsis ansamitocini</name>
    <dbReference type="NCBI Taxonomy" id="1670832"/>
    <lineage>
        <taxon>Bacteria</taxon>
        <taxon>Bacillati</taxon>
        <taxon>Actinomycetota</taxon>
        <taxon>Actinomycetes</taxon>
        <taxon>Streptosporangiales</taxon>
        <taxon>Nocardiopsidaceae</taxon>
        <taxon>Nocardiopsis</taxon>
    </lineage>
</organism>
<feature type="transmembrane region" description="Helical" evidence="2">
    <location>
        <begin position="319"/>
        <end position="338"/>
    </location>
</feature>
<dbReference type="RefSeq" id="WP_285761967.1">
    <property type="nucleotide sequence ID" value="NZ_BSQG01000014.1"/>
</dbReference>
<dbReference type="AlphaFoldDB" id="A0A9W6PA53"/>
<comment type="caution">
    <text evidence="4">The sequence shown here is derived from an EMBL/GenBank/DDBJ whole genome shotgun (WGS) entry which is preliminary data.</text>
</comment>